<feature type="compositionally biased region" description="Acidic residues" evidence="5">
    <location>
        <begin position="129"/>
        <end position="151"/>
    </location>
</feature>
<reference evidence="8" key="2">
    <citation type="journal article" date="2007" name="PLoS Biol.">
        <title>Survey sequencing and comparative analysis of the elephant shark (Callorhinchus milii) genome.</title>
        <authorList>
            <person name="Venkatesh B."/>
            <person name="Kirkness E.F."/>
            <person name="Loh Y.H."/>
            <person name="Halpern A.L."/>
            <person name="Lee A.P."/>
            <person name="Johnson J."/>
            <person name="Dandona N."/>
            <person name="Viswanathan L.D."/>
            <person name="Tay A."/>
            <person name="Venter J.C."/>
            <person name="Strausberg R.L."/>
            <person name="Brenner S."/>
        </authorList>
    </citation>
    <scope>NUCLEOTIDE SEQUENCE [LARGE SCALE GENOMIC DNA]</scope>
</reference>
<dbReference type="PANTHER" id="PTHR21250">
    <property type="entry name" value="PRE-RRNA-PROCESSING PROTEIN TSR2 HOMOLOG"/>
    <property type="match status" value="1"/>
</dbReference>
<evidence type="ECO:0000256" key="1">
    <source>
        <dbReference type="ARBA" id="ARBA00002210"/>
    </source>
</evidence>
<comment type="similarity">
    <text evidence="2">Belongs to the TSR2 family.</text>
</comment>
<reference evidence="7" key="5">
    <citation type="submission" date="2025-09" db="UniProtKB">
        <authorList>
            <consortium name="Ensembl"/>
        </authorList>
    </citation>
    <scope>IDENTIFICATION</scope>
</reference>
<dbReference type="InParanoid" id="A0A4W3GVI0"/>
<organism evidence="7 8">
    <name type="scientific">Callorhinchus milii</name>
    <name type="common">Ghost shark</name>
    <dbReference type="NCBI Taxonomy" id="7868"/>
    <lineage>
        <taxon>Eukaryota</taxon>
        <taxon>Metazoa</taxon>
        <taxon>Chordata</taxon>
        <taxon>Craniata</taxon>
        <taxon>Vertebrata</taxon>
        <taxon>Chondrichthyes</taxon>
        <taxon>Holocephali</taxon>
        <taxon>Chimaeriformes</taxon>
        <taxon>Callorhinchidae</taxon>
        <taxon>Callorhinchus</taxon>
    </lineage>
</organism>
<keyword evidence="4" id="KW-0698">rRNA processing</keyword>
<evidence type="ECO:0000256" key="6">
    <source>
        <dbReference type="SAM" id="SignalP"/>
    </source>
</evidence>
<dbReference type="STRING" id="7868.ENSCMIP00000007611"/>
<comment type="function">
    <text evidence="1">May be involved in 20S pre-rRNA processing.</text>
</comment>
<keyword evidence="8" id="KW-1185">Reference proteome</keyword>
<keyword evidence="6" id="KW-0732">Signal</keyword>
<evidence type="ECO:0000313" key="8">
    <source>
        <dbReference type="Proteomes" id="UP000314986"/>
    </source>
</evidence>
<dbReference type="Ensembl" id="ENSCMIT00000007836.1">
    <property type="protein sequence ID" value="ENSCMIP00000007611.1"/>
    <property type="gene ID" value="ENSCMIG00000004168.1"/>
</dbReference>
<reference evidence="7" key="4">
    <citation type="submission" date="2025-08" db="UniProtKB">
        <authorList>
            <consortium name="Ensembl"/>
        </authorList>
    </citation>
    <scope>IDENTIFICATION</scope>
</reference>
<proteinExistence type="inferred from homology"/>
<evidence type="ECO:0000256" key="4">
    <source>
        <dbReference type="ARBA" id="ARBA00022552"/>
    </source>
</evidence>
<dbReference type="Proteomes" id="UP000314986">
    <property type="component" value="Unassembled WGS sequence"/>
</dbReference>
<name>A0A4W3GVI0_CALMI</name>
<feature type="signal peptide" evidence="6">
    <location>
        <begin position="1"/>
        <end position="22"/>
    </location>
</feature>
<reference evidence="8" key="1">
    <citation type="journal article" date="2006" name="Science">
        <title>Ancient noncoding elements conserved in the human genome.</title>
        <authorList>
            <person name="Venkatesh B."/>
            <person name="Kirkness E.F."/>
            <person name="Loh Y.H."/>
            <person name="Halpern A.L."/>
            <person name="Lee A.P."/>
            <person name="Johnson J."/>
            <person name="Dandona N."/>
            <person name="Viswanathan L.D."/>
            <person name="Tay A."/>
            <person name="Venter J.C."/>
            <person name="Strausberg R.L."/>
            <person name="Brenner S."/>
        </authorList>
    </citation>
    <scope>NUCLEOTIDE SEQUENCE [LARGE SCALE GENOMIC DNA]</scope>
</reference>
<dbReference type="Pfam" id="PF10273">
    <property type="entry name" value="WGG"/>
    <property type="match status" value="1"/>
</dbReference>
<accession>A0A4W3GVI0</accession>
<dbReference type="InterPro" id="IPR019398">
    <property type="entry name" value="Pre-rRNA_process_TSR2"/>
</dbReference>
<evidence type="ECO:0000256" key="5">
    <source>
        <dbReference type="SAM" id="MobiDB-lite"/>
    </source>
</evidence>
<protein>
    <recommendedName>
        <fullName evidence="3">Pre-rRNA-processing protein TSR2 homolog</fullName>
    </recommendedName>
</protein>
<reference evidence="8" key="3">
    <citation type="journal article" date="2014" name="Nature">
        <title>Elephant shark genome provides unique insights into gnathostome evolution.</title>
        <authorList>
            <consortium name="International Elephant Shark Genome Sequencing Consortium"/>
            <person name="Venkatesh B."/>
            <person name="Lee A.P."/>
            <person name="Ravi V."/>
            <person name="Maurya A.K."/>
            <person name="Lian M.M."/>
            <person name="Swann J.B."/>
            <person name="Ohta Y."/>
            <person name="Flajnik M.F."/>
            <person name="Sutoh Y."/>
            <person name="Kasahara M."/>
            <person name="Hoon S."/>
            <person name="Gangu V."/>
            <person name="Roy S.W."/>
            <person name="Irimia M."/>
            <person name="Korzh V."/>
            <person name="Kondrychyn I."/>
            <person name="Lim Z.W."/>
            <person name="Tay B.H."/>
            <person name="Tohari S."/>
            <person name="Kong K.W."/>
            <person name="Ho S."/>
            <person name="Lorente-Galdos B."/>
            <person name="Quilez J."/>
            <person name="Marques-Bonet T."/>
            <person name="Raney B.J."/>
            <person name="Ingham P.W."/>
            <person name="Tay A."/>
            <person name="Hillier L.W."/>
            <person name="Minx P."/>
            <person name="Boehm T."/>
            <person name="Wilson R.K."/>
            <person name="Brenner S."/>
            <person name="Warren W.C."/>
        </authorList>
    </citation>
    <scope>NUCLEOTIDE SEQUENCE [LARGE SCALE GENOMIC DNA]</scope>
</reference>
<dbReference type="GO" id="GO:0006364">
    <property type="term" value="P:rRNA processing"/>
    <property type="evidence" value="ECO:0007669"/>
    <property type="project" value="UniProtKB-KW"/>
</dbReference>
<dbReference type="GeneTree" id="ENSGT00390000012692"/>
<evidence type="ECO:0000256" key="3">
    <source>
        <dbReference type="ARBA" id="ARBA00017551"/>
    </source>
</evidence>
<sequence>NKLGYVLTKAVFTTLTSGLVSGLQIAVDNGFGGQYSQQKAEWMAGVLAQYFLDNADLDTQEVEDYISELMYNEFDTVIEDGSLAEVAAQTCTFYNLCCRGQEAEVRDRIQQLAEKRQRVRVEVTKGESPGEEEEEEEEEGSEDGEGSDEAAEVSLTCVTFLSVDAQCRGASLCL</sequence>
<feature type="chain" id="PRO_5021419279" description="Pre-rRNA-processing protein TSR2 homolog" evidence="6">
    <location>
        <begin position="23"/>
        <end position="174"/>
    </location>
</feature>
<evidence type="ECO:0000313" key="7">
    <source>
        <dbReference type="Ensembl" id="ENSCMIP00000007611.1"/>
    </source>
</evidence>
<dbReference type="AlphaFoldDB" id="A0A4W3GVI0"/>
<dbReference type="OMA" id="CKVRVNG"/>
<feature type="region of interest" description="Disordered" evidence="5">
    <location>
        <begin position="120"/>
        <end position="151"/>
    </location>
</feature>
<evidence type="ECO:0000256" key="2">
    <source>
        <dbReference type="ARBA" id="ARBA00006524"/>
    </source>
</evidence>